<gene>
    <name evidence="2" type="ORF">ENL07_10200</name>
</gene>
<name>A0A7C5HTT0_9CHLB</name>
<evidence type="ECO:0000256" key="1">
    <source>
        <dbReference type="SAM" id="Coils"/>
    </source>
</evidence>
<dbReference type="GO" id="GO:0006355">
    <property type="term" value="P:regulation of DNA-templated transcription"/>
    <property type="evidence" value="ECO:0007669"/>
    <property type="project" value="InterPro"/>
</dbReference>
<reference evidence="2" key="1">
    <citation type="journal article" date="2020" name="mSystems">
        <title>Genome- and Community-Level Interaction Insights into Carbon Utilization and Element Cycling Functions of Hydrothermarchaeota in Hydrothermal Sediment.</title>
        <authorList>
            <person name="Zhou Z."/>
            <person name="Liu Y."/>
            <person name="Xu W."/>
            <person name="Pan J."/>
            <person name="Luo Z.H."/>
            <person name="Li M."/>
        </authorList>
    </citation>
    <scope>NUCLEOTIDE SEQUENCE [LARGE SCALE GENOMIC DNA]</scope>
    <source>
        <strain evidence="2">HyVt-633</strain>
    </source>
</reference>
<dbReference type="Proteomes" id="UP000886058">
    <property type="component" value="Unassembled WGS sequence"/>
</dbReference>
<organism evidence="2">
    <name type="scientific">Chlorobaculum parvum</name>
    <dbReference type="NCBI Taxonomy" id="274539"/>
    <lineage>
        <taxon>Bacteria</taxon>
        <taxon>Pseudomonadati</taxon>
        <taxon>Chlorobiota</taxon>
        <taxon>Chlorobiia</taxon>
        <taxon>Chlorobiales</taxon>
        <taxon>Chlorobiaceae</taxon>
        <taxon>Chlorobaculum</taxon>
    </lineage>
</organism>
<comment type="caution">
    <text evidence="2">The sequence shown here is derived from an EMBL/GenBank/DDBJ whole genome shotgun (WGS) entry which is preliminary data.</text>
</comment>
<dbReference type="Gene3D" id="1.10.10.10">
    <property type="entry name" value="Winged helix-like DNA-binding domain superfamily/Winged helix DNA-binding domain"/>
    <property type="match status" value="1"/>
</dbReference>
<proteinExistence type="predicted"/>
<dbReference type="SUPFAM" id="SSF46894">
    <property type="entry name" value="C-terminal effector domain of the bipartite response regulators"/>
    <property type="match status" value="1"/>
</dbReference>
<dbReference type="AlphaFoldDB" id="A0A7C5HTT0"/>
<accession>A0A7C5HTT0</accession>
<dbReference type="GO" id="GO:0003677">
    <property type="term" value="F:DNA binding"/>
    <property type="evidence" value="ECO:0007669"/>
    <property type="project" value="InterPro"/>
</dbReference>
<dbReference type="InterPro" id="IPR036388">
    <property type="entry name" value="WH-like_DNA-bd_sf"/>
</dbReference>
<sequence length="410" mass="46843">MTHCPVSGLPITEKEHWSFAHRQGNYIRKYSLIGTDILHVQEIADHPITPEQLYAEDFKSLIAEENLDGNPLYLLMDCSPIAGISRSYKKEFASLLLDQDSPFRLIILYNITPSVRLHFEMLQALEAAAWPVILAKTYNDAVTSILEFKSGGVAGSSSGPKPESLEEAALKREFLAETAEVLLHKQFDRPLFLPPEGHPAHPYFLMLELIRQDLKALTKEHQQTVERIEQEFRMLLASKNSLLDSQTEMNKKQEKRFKEEEANWLSRIAAQELETTRISTANAEKNLALRSLCDLLQNLDLDPSVKEQISGYCKPMFENSNVANLLNTELTETDSTFISKLQKKHPELNQRELRISLLIKLDYHSRDIARTLGLSTRGIESIRYRLHKKIGLDKHRSLKTYFTDLATGQD</sequence>
<dbReference type="EMBL" id="DRSQ01000220">
    <property type="protein sequence ID" value="HHE32967.1"/>
    <property type="molecule type" value="Genomic_DNA"/>
</dbReference>
<feature type="coiled-coil region" evidence="1">
    <location>
        <begin position="207"/>
        <end position="263"/>
    </location>
</feature>
<protein>
    <recommendedName>
        <fullName evidence="3">Transcriptional regulator</fullName>
    </recommendedName>
</protein>
<evidence type="ECO:0000313" key="2">
    <source>
        <dbReference type="EMBL" id="HHE32967.1"/>
    </source>
</evidence>
<evidence type="ECO:0008006" key="3">
    <source>
        <dbReference type="Google" id="ProtNLM"/>
    </source>
</evidence>
<keyword evidence="1" id="KW-0175">Coiled coil</keyword>
<dbReference type="InterPro" id="IPR016032">
    <property type="entry name" value="Sig_transdc_resp-reg_C-effctor"/>
</dbReference>